<dbReference type="Proteomes" id="UP000663865">
    <property type="component" value="Unassembled WGS sequence"/>
</dbReference>
<feature type="region of interest" description="Disordered" evidence="1">
    <location>
        <begin position="1"/>
        <end position="65"/>
    </location>
</feature>
<gene>
    <name evidence="3" type="ORF">KIK155_LOCUS1991</name>
    <name evidence="4" type="ORF">TOA249_LOCUS8673</name>
</gene>
<feature type="compositionally biased region" description="Basic residues" evidence="1">
    <location>
        <begin position="34"/>
        <end position="43"/>
    </location>
</feature>
<feature type="domain" description="B30.2/SPRY" evidence="2">
    <location>
        <begin position="71"/>
        <end position="275"/>
    </location>
</feature>
<proteinExistence type="predicted"/>
<dbReference type="InterPro" id="IPR003877">
    <property type="entry name" value="SPRY_dom"/>
</dbReference>
<name>A0A817V2H0_9BILA</name>
<accession>A0A817V2H0</accession>
<organism evidence="3 5">
    <name type="scientific">Rotaria socialis</name>
    <dbReference type="NCBI Taxonomy" id="392032"/>
    <lineage>
        <taxon>Eukaryota</taxon>
        <taxon>Metazoa</taxon>
        <taxon>Spiralia</taxon>
        <taxon>Gnathifera</taxon>
        <taxon>Rotifera</taxon>
        <taxon>Eurotatoria</taxon>
        <taxon>Bdelloidea</taxon>
        <taxon>Philodinida</taxon>
        <taxon>Philodinidae</taxon>
        <taxon>Rotaria</taxon>
    </lineage>
</organism>
<evidence type="ECO:0000313" key="3">
    <source>
        <dbReference type="EMBL" id="CAF3333787.1"/>
    </source>
</evidence>
<reference evidence="3" key="1">
    <citation type="submission" date="2021-02" db="EMBL/GenBank/DDBJ databases">
        <authorList>
            <person name="Nowell W R."/>
        </authorList>
    </citation>
    <scope>NUCLEOTIDE SEQUENCE</scope>
</reference>
<dbReference type="PROSITE" id="PS50188">
    <property type="entry name" value="B302_SPRY"/>
    <property type="match status" value="1"/>
</dbReference>
<comment type="caution">
    <text evidence="3">The sequence shown here is derived from an EMBL/GenBank/DDBJ whole genome shotgun (WGS) entry which is preliminary data.</text>
</comment>
<feature type="compositionally biased region" description="Polar residues" evidence="1">
    <location>
        <begin position="55"/>
        <end position="65"/>
    </location>
</feature>
<dbReference type="InterPro" id="IPR043136">
    <property type="entry name" value="B30.2/SPRY_sf"/>
</dbReference>
<dbReference type="PANTHER" id="PTHR12245:SF12">
    <property type="entry name" value="SPRY DOMAIN-CONTAINING SOCS BOX PROTEIN 3"/>
    <property type="match status" value="1"/>
</dbReference>
<dbReference type="PANTHER" id="PTHR12245">
    <property type="entry name" value="SPRY DOMAIN CONTAINING SOCS BOX PROTEIN"/>
    <property type="match status" value="1"/>
</dbReference>
<protein>
    <recommendedName>
        <fullName evidence="2">B30.2/SPRY domain-containing protein</fullName>
    </recommendedName>
</protein>
<dbReference type="EMBL" id="CAJOBS010000415">
    <property type="protein sequence ID" value="CAF4572001.1"/>
    <property type="molecule type" value="Genomic_DNA"/>
</dbReference>
<dbReference type="AlphaFoldDB" id="A0A817V2H0"/>
<dbReference type="GO" id="GO:0043161">
    <property type="term" value="P:proteasome-mediated ubiquitin-dependent protein catabolic process"/>
    <property type="evidence" value="ECO:0007669"/>
    <property type="project" value="TreeGrafter"/>
</dbReference>
<evidence type="ECO:0000256" key="1">
    <source>
        <dbReference type="SAM" id="MobiDB-lite"/>
    </source>
</evidence>
<dbReference type="Gene3D" id="2.60.120.920">
    <property type="match status" value="1"/>
</dbReference>
<dbReference type="InterPro" id="IPR001870">
    <property type="entry name" value="B30.2/SPRY"/>
</dbReference>
<evidence type="ECO:0000313" key="4">
    <source>
        <dbReference type="EMBL" id="CAF4572001.1"/>
    </source>
</evidence>
<dbReference type="Proteomes" id="UP000663838">
    <property type="component" value="Unassembled WGS sequence"/>
</dbReference>
<sequence>MSKKEDEVEEQTMLAGKRNDGKKKSCQRRQWLEKRRKRKRKRSNIIDQNQKHRNVNSGGSNRSTIRSVSGSVLPPLCWSAISLMCHLKSDHNLNKNCLNSRWQWSKSTNNINTTTILLDNNKQILFHPRTSSSTQVILADRPLPSNGKHYWEIYVPAVYGTSIMFGIATNEQQMLSSSFTNLIGIDQHGWALSHHGLLWHNGISRSYLSQPMETLRPILVGLEFDADARTLSYTINNQSMGIAFHSIPKDKLIYPAVSSTSAQSTMMLKHCCKMCSSLRELCLKLIKSSDLKENINNQLLPRHLIEQLIL</sequence>
<dbReference type="SUPFAM" id="SSF49899">
    <property type="entry name" value="Concanavalin A-like lectins/glucanases"/>
    <property type="match status" value="1"/>
</dbReference>
<evidence type="ECO:0000259" key="2">
    <source>
        <dbReference type="PROSITE" id="PS50188"/>
    </source>
</evidence>
<dbReference type="GO" id="GO:0019005">
    <property type="term" value="C:SCF ubiquitin ligase complex"/>
    <property type="evidence" value="ECO:0007669"/>
    <property type="project" value="TreeGrafter"/>
</dbReference>
<dbReference type="EMBL" id="CAJNYV010000051">
    <property type="protein sequence ID" value="CAF3333787.1"/>
    <property type="molecule type" value="Genomic_DNA"/>
</dbReference>
<dbReference type="InterPro" id="IPR050672">
    <property type="entry name" value="FBXO45-Fsn/SPSB_families"/>
</dbReference>
<dbReference type="Pfam" id="PF00622">
    <property type="entry name" value="SPRY"/>
    <property type="match status" value="1"/>
</dbReference>
<evidence type="ECO:0000313" key="5">
    <source>
        <dbReference type="Proteomes" id="UP000663865"/>
    </source>
</evidence>
<dbReference type="SMART" id="SM00449">
    <property type="entry name" value="SPRY"/>
    <property type="match status" value="1"/>
</dbReference>
<dbReference type="InterPro" id="IPR013320">
    <property type="entry name" value="ConA-like_dom_sf"/>
</dbReference>